<evidence type="ECO:0000313" key="1">
    <source>
        <dbReference type="EMBL" id="NAS22476.1"/>
    </source>
</evidence>
<name>A0A7C9NMV8_9ACTN</name>
<comment type="caution">
    <text evidence="1">The sequence shown here is derived from an EMBL/GenBank/DDBJ whole genome shotgun (WGS) entry which is preliminary data.</text>
</comment>
<dbReference type="EMBL" id="WXEW01000003">
    <property type="protein sequence ID" value="NAS22476.1"/>
    <property type="molecule type" value="Genomic_DNA"/>
</dbReference>
<proteinExistence type="predicted"/>
<evidence type="ECO:0000313" key="2">
    <source>
        <dbReference type="Proteomes" id="UP000479526"/>
    </source>
</evidence>
<organism evidence="1 2">
    <name type="scientific">Herbidospora solisilvae</name>
    <dbReference type="NCBI Taxonomy" id="2696284"/>
    <lineage>
        <taxon>Bacteria</taxon>
        <taxon>Bacillati</taxon>
        <taxon>Actinomycetota</taxon>
        <taxon>Actinomycetes</taxon>
        <taxon>Streptosporangiales</taxon>
        <taxon>Streptosporangiaceae</taxon>
        <taxon>Herbidospora</taxon>
    </lineage>
</organism>
<gene>
    <name evidence="1" type="ORF">GT755_12365</name>
</gene>
<dbReference type="RefSeq" id="WP_161479840.1">
    <property type="nucleotide sequence ID" value="NZ_WXEW01000003.1"/>
</dbReference>
<protein>
    <submittedName>
        <fullName evidence="1">Uncharacterized protein</fullName>
    </submittedName>
</protein>
<keyword evidence="2" id="KW-1185">Reference proteome</keyword>
<accession>A0A7C9NMV8</accession>
<dbReference type="Proteomes" id="UP000479526">
    <property type="component" value="Unassembled WGS sequence"/>
</dbReference>
<reference evidence="1 2" key="1">
    <citation type="submission" date="2020-01" db="EMBL/GenBank/DDBJ databases">
        <title>Herbidospora sp. NEAU-GS84 nov., a novel actinomycete isolated from soil.</title>
        <authorList>
            <person name="Han L."/>
        </authorList>
    </citation>
    <scope>NUCLEOTIDE SEQUENCE [LARGE SCALE GENOMIC DNA]</scope>
    <source>
        <strain evidence="1 2">NEAU-GS84</strain>
    </source>
</reference>
<sequence>MSIPDHADGVEAPASESDMWDIAGLVDGQGPIGTCGCGLPVTEYEGQVVHVFNDFLMGTDDHDPDQD</sequence>
<dbReference type="AlphaFoldDB" id="A0A7C9NMV8"/>